<dbReference type="PANTHER" id="PTHR11709:SF394">
    <property type="entry name" value="FI03373P-RELATED"/>
    <property type="match status" value="1"/>
</dbReference>
<dbReference type="InterPro" id="IPR028096">
    <property type="entry name" value="EfeO_Cupredoxin"/>
</dbReference>
<keyword evidence="14" id="KW-0472">Membrane</keyword>
<evidence type="ECO:0000256" key="9">
    <source>
        <dbReference type="ARBA" id="ARBA00023002"/>
    </source>
</evidence>
<organism evidence="17 18">
    <name type="scientific">Actinomadura latina</name>
    <dbReference type="NCBI Taxonomy" id="163603"/>
    <lineage>
        <taxon>Bacteria</taxon>
        <taxon>Bacillati</taxon>
        <taxon>Actinomycetota</taxon>
        <taxon>Actinomycetes</taxon>
        <taxon>Streptosporangiales</taxon>
        <taxon>Thermomonosporaceae</taxon>
        <taxon>Actinomadura</taxon>
    </lineage>
</organism>
<evidence type="ECO:0000256" key="10">
    <source>
        <dbReference type="ARBA" id="ARBA00023008"/>
    </source>
</evidence>
<evidence type="ECO:0000256" key="5">
    <source>
        <dbReference type="ARBA" id="ARBA00011882"/>
    </source>
</evidence>
<evidence type="ECO:0000256" key="2">
    <source>
        <dbReference type="ARBA" id="ARBA00001973"/>
    </source>
</evidence>
<evidence type="ECO:0000256" key="4">
    <source>
        <dbReference type="ARBA" id="ARBA00011233"/>
    </source>
</evidence>
<dbReference type="CDD" id="cd11020">
    <property type="entry name" value="CuRO_1_CuNIR"/>
    <property type="match status" value="1"/>
</dbReference>
<dbReference type="AlphaFoldDB" id="A0A846ZC04"/>
<dbReference type="Pfam" id="PF07732">
    <property type="entry name" value="Cu-oxidase_3"/>
    <property type="match status" value="1"/>
</dbReference>
<feature type="transmembrane region" description="Helical" evidence="14">
    <location>
        <begin position="164"/>
        <end position="185"/>
    </location>
</feature>
<dbReference type="EMBL" id="JAAXPI010000055">
    <property type="protein sequence ID" value="NKZ07466.1"/>
    <property type="molecule type" value="Genomic_DNA"/>
</dbReference>
<keyword evidence="18" id="KW-1185">Reference proteome</keyword>
<dbReference type="PRINTS" id="PR00695">
    <property type="entry name" value="CUNO2RDTASE"/>
</dbReference>
<feature type="region of interest" description="Disordered" evidence="13">
    <location>
        <begin position="21"/>
        <end position="41"/>
    </location>
</feature>
<feature type="binding site" description="type 1 copper site" evidence="12">
    <location>
        <position position="733"/>
    </location>
    <ligand>
        <name>Cu cation</name>
        <dbReference type="ChEBI" id="CHEBI:23378"/>
        <label>1</label>
    </ligand>
</feature>
<feature type="transmembrane region" description="Helical" evidence="14">
    <location>
        <begin position="197"/>
        <end position="219"/>
    </location>
</feature>
<dbReference type="InterPro" id="IPR011707">
    <property type="entry name" value="Cu-oxidase-like_N"/>
</dbReference>
<dbReference type="Gene3D" id="2.60.40.420">
    <property type="entry name" value="Cupredoxins - blue copper proteins"/>
    <property type="match status" value="3"/>
</dbReference>
<evidence type="ECO:0000256" key="1">
    <source>
        <dbReference type="ARBA" id="ARBA00001960"/>
    </source>
</evidence>
<dbReference type="Pfam" id="PF13473">
    <property type="entry name" value="Cupredoxin_1"/>
    <property type="match status" value="1"/>
</dbReference>
<feature type="domain" description="Plastocyanin-like" evidence="15">
    <location>
        <begin position="641"/>
        <end position="747"/>
    </location>
</feature>
<dbReference type="Proteomes" id="UP000579250">
    <property type="component" value="Unassembled WGS sequence"/>
</dbReference>
<keyword evidence="14" id="KW-1133">Transmembrane helix</keyword>
<dbReference type="InterPro" id="IPR045087">
    <property type="entry name" value="Cu-oxidase_fam"/>
</dbReference>
<sequence length="893" mass="94097">MAHLHVLPLCLHRLPAAGAAATGPKVPRGEDQRWDFGPSWRRARGRNPGLVTAHRPRASWHAAANAVVLGWLVLTGLAVLARDHLPAPQWLLIHVFLLGAVTNAVVTWTDHFATARLRPPAPARRRPVGWWPAGWWPVVRLAALNAGVAAVLRGATNGHPELATAGAAVVVGVVCAHVAVLIVRWRRALPGRFGHVVPWYACSGLALIVGGTLGGWMASGRAPAMWHLRLEAAHIHANLLGWVGLAVLGTLFTLWPAVLRTRVREHTPAIARLSLRLAAPGLAIAVGALAANARWIALAGLLLYTAGAALALVPFARTLRRGASGRCPRTPAAWMLAAGTGWFLVALAADLAVVATRPPAEVAQGIEPLMPFILAGFVGQTLLGALTFLLPAMPERGWTIRLAMINVAVPLLALPVPAWLTRTGWALLLIALAAFVLLAVTAYVRSLGLRLSPPVAGVAVGGVLTALAVVFATSVQTEAPVRTVAAAGTRVVDVTLVNMRISPGTIEAAPGSRVVLRVTNKDGMQHDLRLASGQATPLLDPGESATLTVPSVKGTIDGWCTVPGHRAAGMTMQIKTASGAHAMHAPSTAPSAGPSMDHQAMGTGQLDMAAHPSPGWKPYDAALKPAPGAKEHRLELHATDRELEVAPGVRQTMWTFGGSVPAPVLRGKIGDVFVITLVNDTAMGHGIDFHAGTLAPDVPMRTIGPGERLTYRFKAEHAGAWLYHCSTMPMLQHIANGMYGAVVIDPPGLPSVDREYVLVQGELYLGQPGAAQQVAKMRDGRPDAWMFNGTAAGYDHAPLTARSGDRVRVWVVDAGPSSSTAFHIVGAQFDTLYKEGAYLLRKGDPGGAQILDLAPGQGGFVETVVPGPGHYPFVDHDMRHGESGAHGILKVTK</sequence>
<dbReference type="EC" id="1.7.2.1" evidence="5"/>
<evidence type="ECO:0000259" key="15">
    <source>
        <dbReference type="Pfam" id="PF07732"/>
    </source>
</evidence>
<protein>
    <recommendedName>
        <fullName evidence="6">Copper-containing nitrite reductase</fullName>
        <ecNumber evidence="5">1.7.2.1</ecNumber>
    </recommendedName>
</protein>
<evidence type="ECO:0000313" key="17">
    <source>
        <dbReference type="EMBL" id="NKZ07466.1"/>
    </source>
</evidence>
<feature type="binding site" description="type 1 copper site" evidence="12">
    <location>
        <position position="738"/>
    </location>
    <ligand>
        <name>Cu cation</name>
        <dbReference type="ChEBI" id="CHEBI:23378"/>
        <label>1</label>
    </ligand>
</feature>
<evidence type="ECO:0000313" key="18">
    <source>
        <dbReference type="Proteomes" id="UP000579250"/>
    </source>
</evidence>
<keyword evidence="7 12" id="KW-0479">Metal-binding</keyword>
<dbReference type="GO" id="GO:0005507">
    <property type="term" value="F:copper ion binding"/>
    <property type="evidence" value="ECO:0007669"/>
    <property type="project" value="InterPro"/>
</dbReference>
<feature type="domain" description="EfeO-type cupredoxin-like" evidence="16">
    <location>
        <begin position="465"/>
        <end position="562"/>
    </location>
</feature>
<evidence type="ECO:0000256" key="12">
    <source>
        <dbReference type="PIRSR" id="PIRSR601287-1"/>
    </source>
</evidence>
<feature type="transmembrane region" description="Helical" evidence="14">
    <location>
        <begin position="426"/>
        <end position="444"/>
    </location>
</feature>
<dbReference type="SUPFAM" id="SSF49503">
    <property type="entry name" value="Cupredoxins"/>
    <property type="match status" value="3"/>
</dbReference>
<feature type="binding site" description="type 1 copper site" evidence="12">
    <location>
        <position position="724"/>
    </location>
    <ligand>
        <name>Cu cation</name>
        <dbReference type="ChEBI" id="CHEBI:23378"/>
        <label>1</label>
    </ligand>
</feature>
<evidence type="ECO:0000256" key="13">
    <source>
        <dbReference type="SAM" id="MobiDB-lite"/>
    </source>
</evidence>
<accession>A0A846ZC04</accession>
<feature type="transmembrane region" description="Helical" evidence="14">
    <location>
        <begin position="331"/>
        <end position="349"/>
    </location>
</feature>
<evidence type="ECO:0000259" key="16">
    <source>
        <dbReference type="Pfam" id="PF13473"/>
    </source>
</evidence>
<dbReference type="PANTHER" id="PTHR11709">
    <property type="entry name" value="MULTI-COPPER OXIDASE"/>
    <property type="match status" value="1"/>
</dbReference>
<feature type="transmembrane region" description="Helical" evidence="14">
    <location>
        <begin position="62"/>
        <end position="81"/>
    </location>
</feature>
<comment type="catalytic activity">
    <reaction evidence="11">
        <text>nitric oxide + Fe(III)-[cytochrome c] + H2O = Fe(II)-[cytochrome c] + nitrite + 2 H(+)</text>
        <dbReference type="Rhea" id="RHEA:15233"/>
        <dbReference type="Rhea" id="RHEA-COMP:10350"/>
        <dbReference type="Rhea" id="RHEA-COMP:14399"/>
        <dbReference type="ChEBI" id="CHEBI:15377"/>
        <dbReference type="ChEBI" id="CHEBI:15378"/>
        <dbReference type="ChEBI" id="CHEBI:16301"/>
        <dbReference type="ChEBI" id="CHEBI:16480"/>
        <dbReference type="ChEBI" id="CHEBI:29033"/>
        <dbReference type="ChEBI" id="CHEBI:29034"/>
        <dbReference type="EC" id="1.7.2.1"/>
    </reaction>
</comment>
<comment type="cofactor">
    <cofactor evidence="1 12">
        <name>Cu(+)</name>
        <dbReference type="ChEBI" id="CHEBI:49552"/>
    </cofactor>
</comment>
<evidence type="ECO:0000256" key="14">
    <source>
        <dbReference type="SAM" id="Phobius"/>
    </source>
</evidence>
<keyword evidence="9" id="KW-0560">Oxidoreductase</keyword>
<feature type="transmembrane region" description="Helical" evidence="14">
    <location>
        <begin position="270"/>
        <end position="289"/>
    </location>
</feature>
<dbReference type="InterPro" id="IPR001287">
    <property type="entry name" value="NO2-reductase_Cu"/>
</dbReference>
<feature type="transmembrane region" description="Helical" evidence="14">
    <location>
        <begin position="402"/>
        <end position="420"/>
    </location>
</feature>
<keyword evidence="10 12" id="KW-0186">Copper</keyword>
<comment type="similarity">
    <text evidence="3">Belongs to the multicopper oxidase family.</text>
</comment>
<name>A0A846ZC04_9ACTN</name>
<dbReference type="CDD" id="cd04208">
    <property type="entry name" value="CuRO_2_CuNIR"/>
    <property type="match status" value="1"/>
</dbReference>
<comment type="subunit">
    <text evidence="4">Homotrimer.</text>
</comment>
<feature type="transmembrane region" description="Helical" evidence="14">
    <location>
        <begin position="295"/>
        <end position="319"/>
    </location>
</feature>
<reference evidence="17 18" key="1">
    <citation type="submission" date="2020-04" db="EMBL/GenBank/DDBJ databases">
        <title>MicrobeNet Type strains.</title>
        <authorList>
            <person name="Nicholson A.C."/>
        </authorList>
    </citation>
    <scope>NUCLEOTIDE SEQUENCE [LARGE SCALE GENOMIC DNA]</scope>
    <source>
        <strain evidence="17 18">ATCC BAA-277</strain>
    </source>
</reference>
<evidence type="ECO:0000256" key="8">
    <source>
        <dbReference type="ARBA" id="ARBA00022737"/>
    </source>
</evidence>
<evidence type="ECO:0000256" key="3">
    <source>
        <dbReference type="ARBA" id="ARBA00010609"/>
    </source>
</evidence>
<dbReference type="GO" id="GO:0050421">
    <property type="term" value="F:nitrite reductase (NO-forming) activity"/>
    <property type="evidence" value="ECO:0007669"/>
    <property type="project" value="UniProtKB-EC"/>
</dbReference>
<keyword evidence="8" id="KW-0677">Repeat</keyword>
<feature type="transmembrane region" description="Helical" evidence="14">
    <location>
        <begin position="130"/>
        <end position="152"/>
    </location>
</feature>
<gene>
    <name evidence="17" type="ORF">HGB48_27595</name>
</gene>
<feature type="binding site" description="type 1 copper site" evidence="12">
    <location>
        <position position="876"/>
    </location>
    <ligand>
        <name>Cu cation</name>
        <dbReference type="ChEBI" id="CHEBI:23378"/>
        <label>1</label>
    </ligand>
</feature>
<feature type="binding site" description="type 1 copper site" evidence="12">
    <location>
        <position position="685"/>
    </location>
    <ligand>
        <name>Cu cation</name>
        <dbReference type="ChEBI" id="CHEBI:23378"/>
        <label>1</label>
    </ligand>
</feature>
<feature type="transmembrane region" description="Helical" evidence="14">
    <location>
        <begin position="239"/>
        <end position="258"/>
    </location>
</feature>
<evidence type="ECO:0000256" key="11">
    <source>
        <dbReference type="ARBA" id="ARBA00049340"/>
    </source>
</evidence>
<feature type="transmembrane region" description="Helical" evidence="14">
    <location>
        <begin position="456"/>
        <end position="475"/>
    </location>
</feature>
<feature type="transmembrane region" description="Helical" evidence="14">
    <location>
        <begin position="87"/>
        <end position="109"/>
    </location>
</feature>
<dbReference type="InterPro" id="IPR008972">
    <property type="entry name" value="Cupredoxin"/>
</dbReference>
<feature type="transmembrane region" description="Helical" evidence="14">
    <location>
        <begin position="369"/>
        <end position="390"/>
    </location>
</feature>
<keyword evidence="14" id="KW-0812">Transmembrane</keyword>
<feature type="binding site" description="type 1 copper site" evidence="12">
    <location>
        <position position="690"/>
    </location>
    <ligand>
        <name>Cu cation</name>
        <dbReference type="ChEBI" id="CHEBI:23378"/>
        <label>1</label>
    </ligand>
</feature>
<evidence type="ECO:0000256" key="6">
    <source>
        <dbReference type="ARBA" id="ARBA00017290"/>
    </source>
</evidence>
<comment type="cofactor">
    <cofactor evidence="2 12">
        <name>Cu(2+)</name>
        <dbReference type="ChEBI" id="CHEBI:29036"/>
    </cofactor>
</comment>
<evidence type="ECO:0000256" key="7">
    <source>
        <dbReference type="ARBA" id="ARBA00022723"/>
    </source>
</evidence>
<proteinExistence type="inferred from homology"/>
<feature type="binding site" description="type 1 copper site" evidence="12">
    <location>
        <position position="725"/>
    </location>
    <ligand>
        <name>Cu cation</name>
        <dbReference type="ChEBI" id="CHEBI:23378"/>
        <label>1</label>
    </ligand>
</feature>
<comment type="caution">
    <text evidence="17">The sequence shown here is derived from an EMBL/GenBank/DDBJ whole genome shotgun (WGS) entry which is preliminary data.</text>
</comment>